<comment type="caution">
    <text evidence="1">The sequence shown here is derived from an EMBL/GenBank/DDBJ whole genome shotgun (WGS) entry which is preliminary data.</text>
</comment>
<accession>T0JZT9</accession>
<dbReference type="HOGENOM" id="CLU_3438291_0_0_1"/>
<gene>
    <name evidence="1" type="ORF">CGLO_14970</name>
</gene>
<name>T0JZT9_COLGC</name>
<dbReference type="Proteomes" id="UP000015530">
    <property type="component" value="Unassembled WGS sequence"/>
</dbReference>
<reference evidence="2" key="1">
    <citation type="journal article" date="2013" name="Mol. Plant Microbe Interact.">
        <title>Global aspects of pacC regulation of pathogenicity genes in Colletotrichum gloeosporioides as revealed by transcriptome analysis.</title>
        <authorList>
            <person name="Alkan N."/>
            <person name="Meng X."/>
            <person name="Friedlander G."/>
            <person name="Reuveni E."/>
            <person name="Sukno S."/>
            <person name="Sherman A."/>
            <person name="Thon M."/>
            <person name="Fluhr R."/>
            <person name="Prusky D."/>
        </authorList>
    </citation>
    <scope>NUCLEOTIDE SEQUENCE [LARGE SCALE GENOMIC DNA]</scope>
    <source>
        <strain evidence="2">Cg-14</strain>
    </source>
</reference>
<sequence>MSRIYLKGGY</sequence>
<organism evidence="1 2">
    <name type="scientific">Colletotrichum gloeosporioides (strain Cg-14)</name>
    <name type="common">Anthracnose fungus</name>
    <name type="synonym">Glomerella cingulata</name>
    <dbReference type="NCBI Taxonomy" id="1237896"/>
    <lineage>
        <taxon>Eukaryota</taxon>
        <taxon>Fungi</taxon>
        <taxon>Dikarya</taxon>
        <taxon>Ascomycota</taxon>
        <taxon>Pezizomycotina</taxon>
        <taxon>Sordariomycetes</taxon>
        <taxon>Hypocreomycetidae</taxon>
        <taxon>Glomerellales</taxon>
        <taxon>Glomerellaceae</taxon>
        <taxon>Colletotrichum</taxon>
        <taxon>Colletotrichum gloeosporioides species complex</taxon>
    </lineage>
</organism>
<proteinExistence type="predicted"/>
<evidence type="ECO:0000313" key="2">
    <source>
        <dbReference type="Proteomes" id="UP000015530"/>
    </source>
</evidence>
<protein>
    <submittedName>
        <fullName evidence="1">Uncharacterized protein</fullName>
    </submittedName>
</protein>
<evidence type="ECO:0000313" key="1">
    <source>
        <dbReference type="EMBL" id="EQB46053.1"/>
    </source>
</evidence>
<dbReference type="EMBL" id="AMYD01003554">
    <property type="protein sequence ID" value="EQB46053.1"/>
    <property type="molecule type" value="Genomic_DNA"/>
</dbReference>